<dbReference type="Pfam" id="PF13088">
    <property type="entry name" value="BNR_2"/>
    <property type="match status" value="1"/>
</dbReference>
<proteinExistence type="predicted"/>
<accession>A0A5N5DD60</accession>
<keyword evidence="1" id="KW-0732">Signal</keyword>
<dbReference type="Gene3D" id="2.120.10.10">
    <property type="match status" value="1"/>
</dbReference>
<dbReference type="PANTHER" id="PTHR38792">
    <property type="entry name" value="BNR/ASP-BOX REPEAT DOMAIN PROTEIN (AFU_ORTHOLOGUE AFUA_7G06430)-RELATED"/>
    <property type="match status" value="1"/>
</dbReference>
<comment type="caution">
    <text evidence="3">The sequence shown here is derived from an EMBL/GenBank/DDBJ whole genome shotgun (WGS) entry which is preliminary data.</text>
</comment>
<dbReference type="EMBL" id="VCHE01000029">
    <property type="protein sequence ID" value="KAB2575796.1"/>
    <property type="molecule type" value="Genomic_DNA"/>
</dbReference>
<dbReference type="PANTHER" id="PTHR38792:SF3">
    <property type="entry name" value="BNR_ASP-BOX REPEAT DOMAIN PROTEIN (AFU_ORTHOLOGUE AFUA_7G06430)-RELATED"/>
    <property type="match status" value="1"/>
</dbReference>
<evidence type="ECO:0000259" key="2">
    <source>
        <dbReference type="Pfam" id="PF13088"/>
    </source>
</evidence>
<keyword evidence="4" id="KW-1185">Reference proteome</keyword>
<feature type="domain" description="Sialidase" evidence="2">
    <location>
        <begin position="76"/>
        <end position="289"/>
    </location>
</feature>
<dbReference type="Proteomes" id="UP000325902">
    <property type="component" value="Unassembled WGS sequence"/>
</dbReference>
<dbReference type="SUPFAM" id="SSF50939">
    <property type="entry name" value="Sialidases"/>
    <property type="match status" value="1"/>
</dbReference>
<evidence type="ECO:0000313" key="3">
    <source>
        <dbReference type="EMBL" id="KAB2575796.1"/>
    </source>
</evidence>
<protein>
    <recommendedName>
        <fullName evidence="2">Sialidase domain-containing protein</fullName>
    </recommendedName>
</protein>
<evidence type="ECO:0000313" key="4">
    <source>
        <dbReference type="Proteomes" id="UP000325902"/>
    </source>
</evidence>
<dbReference type="AlphaFoldDB" id="A0A5N5DD60"/>
<reference evidence="3 4" key="1">
    <citation type="journal article" date="2019" name="Sci. Rep.">
        <title>A multi-omics analysis of the grapevine pathogen Lasiodiplodia theobromae reveals that temperature affects the expression of virulence- and pathogenicity-related genes.</title>
        <authorList>
            <person name="Felix C."/>
            <person name="Meneses R."/>
            <person name="Goncalves M.F.M."/>
            <person name="Tilleman L."/>
            <person name="Duarte A.S."/>
            <person name="Jorrin-Novo J.V."/>
            <person name="Van de Peer Y."/>
            <person name="Deforce D."/>
            <person name="Van Nieuwerburgh F."/>
            <person name="Esteves A.C."/>
            <person name="Alves A."/>
        </authorList>
    </citation>
    <scope>NUCLEOTIDE SEQUENCE [LARGE SCALE GENOMIC DNA]</scope>
    <source>
        <strain evidence="3 4">LA-SOL3</strain>
    </source>
</reference>
<evidence type="ECO:0000256" key="1">
    <source>
        <dbReference type="SAM" id="SignalP"/>
    </source>
</evidence>
<dbReference type="CDD" id="cd15482">
    <property type="entry name" value="Sialidase_non-viral"/>
    <property type="match status" value="1"/>
</dbReference>
<name>A0A5N5DD60_9PEZI</name>
<gene>
    <name evidence="3" type="ORF">DBV05_g5471</name>
</gene>
<dbReference type="InterPro" id="IPR011040">
    <property type="entry name" value="Sialidase"/>
</dbReference>
<feature type="chain" id="PRO_5024973906" description="Sialidase domain-containing protein" evidence="1">
    <location>
        <begin position="26"/>
        <end position="358"/>
    </location>
</feature>
<feature type="signal peptide" evidence="1">
    <location>
        <begin position="1"/>
        <end position="25"/>
    </location>
</feature>
<dbReference type="OrthoDB" id="2739686at2759"/>
<sequence>MGAQNLQAWLTGLFAILSTVALVDASPTLHRRAGLTPSLTGALNAMSTGSSTYPRANTLSNGNILGTYTAFADGDSIITLAESSNSGETWTTLGTADRGPTNTTDIDNPFAIELPSGRLLVAFRNHDQELDETYTYYRITVCYSDDGGASWAYLSTPAQEPGPTTGVWEPFMRLAADGQTLQLYYSRLNNDNDQDSILRTSADGGATWSDPTSFTGTELSDSRDGMLGVAETDADGGLIAVFETETGGGRFHIEAVSSPDDGETWTDRRIVYQSEGFNAQAPQVINVGGTLVVSFQTDEDGDYVVKVVTSANGQDWADKTTVMDATSQWAGLYTLDDSSFLALAGHNGVASAQKVVLV</sequence>
<dbReference type="InterPro" id="IPR036278">
    <property type="entry name" value="Sialidase_sf"/>
</dbReference>
<organism evidence="3 4">
    <name type="scientific">Lasiodiplodia theobromae</name>
    <dbReference type="NCBI Taxonomy" id="45133"/>
    <lineage>
        <taxon>Eukaryota</taxon>
        <taxon>Fungi</taxon>
        <taxon>Dikarya</taxon>
        <taxon>Ascomycota</taxon>
        <taxon>Pezizomycotina</taxon>
        <taxon>Dothideomycetes</taxon>
        <taxon>Dothideomycetes incertae sedis</taxon>
        <taxon>Botryosphaeriales</taxon>
        <taxon>Botryosphaeriaceae</taxon>
        <taxon>Lasiodiplodia</taxon>
    </lineage>
</organism>